<dbReference type="OrthoDB" id="3784817at2"/>
<dbReference type="PANTHER" id="PTHR30055">
    <property type="entry name" value="HTH-TYPE TRANSCRIPTIONAL REGULATOR RUTR"/>
    <property type="match status" value="1"/>
</dbReference>
<dbReference type="GO" id="GO:0000976">
    <property type="term" value="F:transcription cis-regulatory region binding"/>
    <property type="evidence" value="ECO:0007669"/>
    <property type="project" value="TreeGrafter"/>
</dbReference>
<evidence type="ECO:0000256" key="3">
    <source>
        <dbReference type="ARBA" id="ARBA00023163"/>
    </source>
</evidence>
<dbReference type="EMBL" id="SNYA01000001">
    <property type="protein sequence ID" value="TDP95477.1"/>
    <property type="molecule type" value="Genomic_DNA"/>
</dbReference>
<dbReference type="Proteomes" id="UP000295601">
    <property type="component" value="Unassembled WGS sequence"/>
</dbReference>
<gene>
    <name evidence="6" type="ORF">EDF62_0166</name>
</gene>
<dbReference type="InterPro" id="IPR036271">
    <property type="entry name" value="Tet_transcr_reg_TetR-rel_C_sf"/>
</dbReference>
<protein>
    <submittedName>
        <fullName evidence="6">TetR family transcriptional regulator</fullName>
    </submittedName>
</protein>
<evidence type="ECO:0000256" key="2">
    <source>
        <dbReference type="ARBA" id="ARBA00023125"/>
    </source>
</evidence>
<keyword evidence="1" id="KW-0805">Transcription regulation</keyword>
<dbReference type="InterPro" id="IPR025996">
    <property type="entry name" value="MT1864/Rv1816-like_C"/>
</dbReference>
<dbReference type="InterPro" id="IPR009057">
    <property type="entry name" value="Homeodomain-like_sf"/>
</dbReference>
<dbReference type="InterPro" id="IPR050109">
    <property type="entry name" value="HTH-type_TetR-like_transc_reg"/>
</dbReference>
<evidence type="ECO:0000256" key="4">
    <source>
        <dbReference type="PROSITE-ProRule" id="PRU00335"/>
    </source>
</evidence>
<evidence type="ECO:0000259" key="5">
    <source>
        <dbReference type="PROSITE" id="PS50977"/>
    </source>
</evidence>
<reference evidence="6 7" key="1">
    <citation type="submission" date="2019-03" db="EMBL/GenBank/DDBJ databases">
        <title>Genomic analyses of the natural microbiome of Caenorhabditis elegans.</title>
        <authorList>
            <person name="Samuel B."/>
        </authorList>
    </citation>
    <scope>NUCLEOTIDE SEQUENCE [LARGE SCALE GENOMIC DNA]</scope>
    <source>
        <strain evidence="6 7">JUb18</strain>
    </source>
</reference>
<keyword evidence="3" id="KW-0804">Transcription</keyword>
<feature type="domain" description="HTH tetR-type" evidence="5">
    <location>
        <begin position="1"/>
        <end position="54"/>
    </location>
</feature>
<accession>A0A4R6S856</accession>
<dbReference type="SUPFAM" id="SSF46689">
    <property type="entry name" value="Homeodomain-like"/>
    <property type="match status" value="1"/>
</dbReference>
<feature type="DNA-binding region" description="H-T-H motif" evidence="4">
    <location>
        <begin position="17"/>
        <end position="36"/>
    </location>
</feature>
<keyword evidence="7" id="KW-1185">Reference proteome</keyword>
<keyword evidence="2 4" id="KW-0238">DNA-binding</keyword>
<dbReference type="PROSITE" id="PS50977">
    <property type="entry name" value="HTH_TETR_2"/>
    <property type="match status" value="1"/>
</dbReference>
<dbReference type="Pfam" id="PF13305">
    <property type="entry name" value="TetR_C_33"/>
    <property type="match status" value="1"/>
</dbReference>
<evidence type="ECO:0000313" key="7">
    <source>
        <dbReference type="Proteomes" id="UP000295601"/>
    </source>
</evidence>
<dbReference type="PANTHER" id="PTHR30055:SF209">
    <property type="entry name" value="POSSIBLE TRANSCRIPTIONAL REGULATORY PROTEIN (PROBABLY TETR-FAMILY)"/>
    <property type="match status" value="1"/>
</dbReference>
<proteinExistence type="predicted"/>
<organism evidence="6 7">
    <name type="scientific">Leucobacter luti</name>
    <dbReference type="NCBI Taxonomy" id="340320"/>
    <lineage>
        <taxon>Bacteria</taxon>
        <taxon>Bacillati</taxon>
        <taxon>Actinomycetota</taxon>
        <taxon>Actinomycetes</taxon>
        <taxon>Micrococcales</taxon>
        <taxon>Microbacteriaceae</taxon>
        <taxon>Leucobacter</taxon>
    </lineage>
</organism>
<name>A0A4R6S856_9MICO</name>
<evidence type="ECO:0000256" key="1">
    <source>
        <dbReference type="ARBA" id="ARBA00023015"/>
    </source>
</evidence>
<dbReference type="InterPro" id="IPR001647">
    <property type="entry name" value="HTH_TetR"/>
</dbReference>
<dbReference type="SUPFAM" id="SSF48498">
    <property type="entry name" value="Tetracyclin repressor-like, C-terminal domain"/>
    <property type="match status" value="1"/>
</dbReference>
<evidence type="ECO:0000313" key="6">
    <source>
        <dbReference type="EMBL" id="TDP95477.1"/>
    </source>
</evidence>
<dbReference type="AlphaFoldDB" id="A0A4R6S856"/>
<comment type="caution">
    <text evidence="6">The sequence shown here is derived from an EMBL/GenBank/DDBJ whole genome shotgun (WGS) entry which is preliminary data.</text>
</comment>
<dbReference type="Pfam" id="PF00440">
    <property type="entry name" value="TetR_N"/>
    <property type="match status" value="1"/>
</dbReference>
<dbReference type="Gene3D" id="1.10.357.10">
    <property type="entry name" value="Tetracycline Repressor, domain 2"/>
    <property type="match status" value="1"/>
</dbReference>
<dbReference type="GO" id="GO:0003700">
    <property type="term" value="F:DNA-binding transcription factor activity"/>
    <property type="evidence" value="ECO:0007669"/>
    <property type="project" value="TreeGrafter"/>
</dbReference>
<sequence length="237" mass="25320">MIIERASEQLSRDGEISTRAVCEAAGVTQPVLYRLFGDKAGLLAAVVDAVWDDYLSAKRAAADSDDPLTDLTAGWHSHVAFALEHPHAYQLLFGTSLTTRPEASTEAMRLLQHKLERLAEQGRLSISPVDAARIVMAANTGLSLALLLRPEAYPDPAVSEATRSAVYASLLVSEHPDPAPASAQAIAATTLRAAIAASARPAAFSAAELLLLDEWLARFQTPPTSDTHPHDTHLKDA</sequence>